<organism evidence="1 2">
    <name type="scientific">Dreissena polymorpha</name>
    <name type="common">Zebra mussel</name>
    <name type="synonym">Mytilus polymorpha</name>
    <dbReference type="NCBI Taxonomy" id="45954"/>
    <lineage>
        <taxon>Eukaryota</taxon>
        <taxon>Metazoa</taxon>
        <taxon>Spiralia</taxon>
        <taxon>Lophotrochozoa</taxon>
        <taxon>Mollusca</taxon>
        <taxon>Bivalvia</taxon>
        <taxon>Autobranchia</taxon>
        <taxon>Heteroconchia</taxon>
        <taxon>Euheterodonta</taxon>
        <taxon>Imparidentia</taxon>
        <taxon>Neoheterodontei</taxon>
        <taxon>Myida</taxon>
        <taxon>Dreissenoidea</taxon>
        <taxon>Dreissenidae</taxon>
        <taxon>Dreissena</taxon>
    </lineage>
</organism>
<proteinExistence type="predicted"/>
<reference evidence="1" key="2">
    <citation type="submission" date="2020-11" db="EMBL/GenBank/DDBJ databases">
        <authorList>
            <person name="McCartney M.A."/>
            <person name="Auch B."/>
            <person name="Kono T."/>
            <person name="Mallez S."/>
            <person name="Becker A."/>
            <person name="Gohl D.M."/>
            <person name="Silverstein K.A.T."/>
            <person name="Koren S."/>
            <person name="Bechman K.B."/>
            <person name="Herman A."/>
            <person name="Abrahante J.E."/>
            <person name="Garbe J."/>
        </authorList>
    </citation>
    <scope>NUCLEOTIDE SEQUENCE</scope>
    <source>
        <strain evidence="1">Duluth1</strain>
        <tissue evidence="1">Whole animal</tissue>
    </source>
</reference>
<evidence type="ECO:0000313" key="2">
    <source>
        <dbReference type="Proteomes" id="UP000828390"/>
    </source>
</evidence>
<accession>A0A9D4RXP1</accession>
<comment type="caution">
    <text evidence="1">The sequence shown here is derived from an EMBL/GenBank/DDBJ whole genome shotgun (WGS) entry which is preliminary data.</text>
</comment>
<dbReference type="Proteomes" id="UP000828390">
    <property type="component" value="Unassembled WGS sequence"/>
</dbReference>
<gene>
    <name evidence="1" type="ORF">DPMN_008789</name>
</gene>
<dbReference type="AlphaFoldDB" id="A0A9D4RXP1"/>
<keyword evidence="2" id="KW-1185">Reference proteome</keyword>
<name>A0A9D4RXP1_DREPO</name>
<sequence length="51" mass="5777">MLQFVAAKAQQDLFQLQTSISFSDSGIIERVKSGNDRGWRMESSSQENELI</sequence>
<evidence type="ECO:0000313" key="1">
    <source>
        <dbReference type="EMBL" id="KAH3884804.1"/>
    </source>
</evidence>
<dbReference type="EMBL" id="JAIWYP010000001">
    <property type="protein sequence ID" value="KAH3884804.1"/>
    <property type="molecule type" value="Genomic_DNA"/>
</dbReference>
<protein>
    <submittedName>
        <fullName evidence="1">Uncharacterized protein</fullName>
    </submittedName>
</protein>
<reference evidence="1" key="1">
    <citation type="journal article" date="2019" name="bioRxiv">
        <title>The Genome of the Zebra Mussel, Dreissena polymorpha: A Resource for Invasive Species Research.</title>
        <authorList>
            <person name="McCartney M.A."/>
            <person name="Auch B."/>
            <person name="Kono T."/>
            <person name="Mallez S."/>
            <person name="Zhang Y."/>
            <person name="Obille A."/>
            <person name="Becker A."/>
            <person name="Abrahante J.E."/>
            <person name="Garbe J."/>
            <person name="Badalamenti J.P."/>
            <person name="Herman A."/>
            <person name="Mangelson H."/>
            <person name="Liachko I."/>
            <person name="Sullivan S."/>
            <person name="Sone E.D."/>
            <person name="Koren S."/>
            <person name="Silverstein K.A.T."/>
            <person name="Beckman K.B."/>
            <person name="Gohl D.M."/>
        </authorList>
    </citation>
    <scope>NUCLEOTIDE SEQUENCE</scope>
    <source>
        <strain evidence="1">Duluth1</strain>
        <tissue evidence="1">Whole animal</tissue>
    </source>
</reference>